<evidence type="ECO:0000259" key="9">
    <source>
        <dbReference type="Pfam" id="PF00266"/>
    </source>
</evidence>
<comment type="catalytic activity">
    <reaction evidence="6 8">
        <text>(sulfur carrier)-H + L-cysteine = (sulfur carrier)-SH + L-alanine</text>
        <dbReference type="Rhea" id="RHEA:43892"/>
        <dbReference type="Rhea" id="RHEA-COMP:14737"/>
        <dbReference type="Rhea" id="RHEA-COMP:14739"/>
        <dbReference type="ChEBI" id="CHEBI:29917"/>
        <dbReference type="ChEBI" id="CHEBI:35235"/>
        <dbReference type="ChEBI" id="CHEBI:57972"/>
        <dbReference type="ChEBI" id="CHEBI:64428"/>
        <dbReference type="EC" id="2.8.1.7"/>
    </reaction>
</comment>
<evidence type="ECO:0000256" key="6">
    <source>
        <dbReference type="ARBA" id="ARBA00050776"/>
    </source>
</evidence>
<evidence type="ECO:0000256" key="7">
    <source>
        <dbReference type="RuleBase" id="RU004504"/>
    </source>
</evidence>
<sequence>MDALDIHAIRNDFPVLNQKINDFDLVYFDNAATTQKPKAVIEAISRYYEHDNSNIHRGVHTLSARATEHYEAARSKVKRFINANSPNECIFVRGTTEAINLVAQSLVAPRILPDEEILITHMEHHSNIVPWQMVCKKTGAKLQVVPISLDGEILLEEFAKKLNKNTKFVAIAHASNALGTVNPVKEMIKMAHDYGAEVLLDGAQAIPHLPVDVQDLGCDFYAFSGHKLYGPTGIGVLWGKEELLNAMSPYQGGGEMINYVTFDATEYAAIPHKFEAGTPNIAGVIGLGAAIDYLESLDMEAIIAYETQLLDYATAGVRSVGGFNIIGTAQQKVPVVSFVHGTIHAHDVGTILDSEGIAVRSGHHCAMPLMDFYNVAATSRISLSFYNTREEIDRCIKVLHRVKEVFA</sequence>
<dbReference type="NCBIfam" id="TIGR01979">
    <property type="entry name" value="sufS"/>
    <property type="match status" value="1"/>
</dbReference>
<keyword evidence="5 8" id="KW-0663">Pyridoxal phosphate</keyword>
<dbReference type="CDD" id="cd06453">
    <property type="entry name" value="SufS_like"/>
    <property type="match status" value="1"/>
</dbReference>
<dbReference type="SUPFAM" id="SSF53383">
    <property type="entry name" value="PLP-dependent transferases"/>
    <property type="match status" value="1"/>
</dbReference>
<dbReference type="PIRSF" id="PIRSF005572">
    <property type="entry name" value="NifS"/>
    <property type="match status" value="1"/>
</dbReference>
<reference evidence="10 11" key="1">
    <citation type="submission" date="2018-12" db="EMBL/GenBank/DDBJ databases">
        <authorList>
            <consortium name="Pathogen Informatics"/>
        </authorList>
    </citation>
    <scope>NUCLEOTIDE SEQUENCE [LARGE SCALE GENOMIC DNA]</scope>
    <source>
        <strain evidence="10 11">NCTC11976</strain>
    </source>
</reference>
<evidence type="ECO:0000256" key="2">
    <source>
        <dbReference type="ARBA" id="ARBA00002824"/>
    </source>
</evidence>
<evidence type="ECO:0000313" key="10">
    <source>
        <dbReference type="EMBL" id="VEB32908.1"/>
    </source>
</evidence>
<comment type="similarity">
    <text evidence="3 8">Belongs to the class-V pyridoxal-phosphate-dependent aminotransferase family. Csd subfamily.</text>
</comment>
<keyword evidence="4 8" id="KW-0808">Transferase</keyword>
<feature type="domain" description="Aminotransferase class V" evidence="9">
    <location>
        <begin position="26"/>
        <end position="394"/>
    </location>
</feature>
<comment type="cofactor">
    <cofactor evidence="1 7">
        <name>pyridoxal 5'-phosphate</name>
        <dbReference type="ChEBI" id="CHEBI:597326"/>
    </cofactor>
</comment>
<gene>
    <name evidence="10" type="primary">sufS_2</name>
    <name evidence="10" type="ORF">NCTC11976_00167</name>
</gene>
<organism evidence="10 11">
    <name type="scientific">Legionella cherrii</name>
    <dbReference type="NCBI Taxonomy" id="28084"/>
    <lineage>
        <taxon>Bacteria</taxon>
        <taxon>Pseudomonadati</taxon>
        <taxon>Pseudomonadota</taxon>
        <taxon>Gammaproteobacteria</taxon>
        <taxon>Legionellales</taxon>
        <taxon>Legionellaceae</taxon>
        <taxon>Legionella</taxon>
    </lineage>
</organism>
<dbReference type="GO" id="GO:0009000">
    <property type="term" value="F:selenocysteine lyase activity"/>
    <property type="evidence" value="ECO:0007669"/>
    <property type="project" value="UniProtKB-EC"/>
</dbReference>
<keyword evidence="10" id="KW-0456">Lyase</keyword>
<dbReference type="InterPro" id="IPR000192">
    <property type="entry name" value="Aminotrans_V_dom"/>
</dbReference>
<name>A0ABY6T1J6_9GAMM</name>
<dbReference type="EMBL" id="LR134173">
    <property type="protein sequence ID" value="VEB32908.1"/>
    <property type="molecule type" value="Genomic_DNA"/>
</dbReference>
<dbReference type="Pfam" id="PF00266">
    <property type="entry name" value="Aminotran_5"/>
    <property type="match status" value="1"/>
</dbReference>
<dbReference type="InterPro" id="IPR015424">
    <property type="entry name" value="PyrdxlP-dep_Trfase"/>
</dbReference>
<dbReference type="EC" id="2.8.1.7" evidence="8"/>
<protein>
    <recommendedName>
        <fullName evidence="8">Cysteine desulfurase</fullName>
        <ecNumber evidence="8">2.8.1.7</ecNumber>
    </recommendedName>
</protein>
<evidence type="ECO:0000256" key="1">
    <source>
        <dbReference type="ARBA" id="ARBA00001933"/>
    </source>
</evidence>
<dbReference type="PROSITE" id="PS00595">
    <property type="entry name" value="AA_TRANSFER_CLASS_5"/>
    <property type="match status" value="1"/>
</dbReference>
<evidence type="ECO:0000313" key="11">
    <source>
        <dbReference type="Proteomes" id="UP000277577"/>
    </source>
</evidence>
<dbReference type="PANTHER" id="PTHR43586:SF8">
    <property type="entry name" value="CYSTEINE DESULFURASE 1, CHLOROPLASTIC"/>
    <property type="match status" value="1"/>
</dbReference>
<dbReference type="Gene3D" id="3.40.640.10">
    <property type="entry name" value="Type I PLP-dependent aspartate aminotransferase-like (Major domain)"/>
    <property type="match status" value="1"/>
</dbReference>
<evidence type="ECO:0000256" key="3">
    <source>
        <dbReference type="ARBA" id="ARBA00010447"/>
    </source>
</evidence>
<dbReference type="GO" id="GO:0031071">
    <property type="term" value="F:cysteine desulfurase activity"/>
    <property type="evidence" value="ECO:0007669"/>
    <property type="project" value="UniProtKB-EC"/>
</dbReference>
<dbReference type="PANTHER" id="PTHR43586">
    <property type="entry name" value="CYSTEINE DESULFURASE"/>
    <property type="match status" value="1"/>
</dbReference>
<dbReference type="InterPro" id="IPR015422">
    <property type="entry name" value="PyrdxlP-dep_Trfase_small"/>
</dbReference>
<proteinExistence type="inferred from homology"/>
<dbReference type="InterPro" id="IPR010970">
    <property type="entry name" value="Cys_dSase_SufS"/>
</dbReference>
<dbReference type="InterPro" id="IPR016454">
    <property type="entry name" value="Cysteine_dSase"/>
</dbReference>
<dbReference type="InterPro" id="IPR020578">
    <property type="entry name" value="Aminotrans_V_PyrdxlP_BS"/>
</dbReference>
<dbReference type="InterPro" id="IPR015421">
    <property type="entry name" value="PyrdxlP-dep_Trfase_major"/>
</dbReference>
<comment type="function">
    <text evidence="2 8">Catalyzes the removal of elemental sulfur and selenium atoms from L-cysteine, L-cystine, L-selenocysteine, and L-selenocystine to produce L-alanine.</text>
</comment>
<evidence type="ECO:0000256" key="4">
    <source>
        <dbReference type="ARBA" id="ARBA00022679"/>
    </source>
</evidence>
<evidence type="ECO:0000256" key="8">
    <source>
        <dbReference type="RuleBase" id="RU004506"/>
    </source>
</evidence>
<evidence type="ECO:0000256" key="5">
    <source>
        <dbReference type="ARBA" id="ARBA00022898"/>
    </source>
</evidence>
<dbReference type="Proteomes" id="UP000277577">
    <property type="component" value="Chromosome"/>
</dbReference>
<keyword evidence="11" id="KW-1185">Reference proteome</keyword>
<dbReference type="RefSeq" id="WP_028380803.1">
    <property type="nucleotide sequence ID" value="NZ_CAAAIT010000003.1"/>
</dbReference>
<accession>A0ABY6T1J6</accession>
<dbReference type="Gene3D" id="3.90.1150.10">
    <property type="entry name" value="Aspartate Aminotransferase, domain 1"/>
    <property type="match status" value="1"/>
</dbReference>